<reference evidence="1" key="1">
    <citation type="submission" date="2020-12" db="EMBL/GenBank/DDBJ databases">
        <authorList>
            <person name="Huq M.A."/>
        </authorList>
    </citation>
    <scope>NUCLEOTIDE SEQUENCE</scope>
    <source>
        <strain evidence="1">MAHUQ-46</strain>
    </source>
</reference>
<dbReference type="Proteomes" id="UP000640274">
    <property type="component" value="Unassembled WGS sequence"/>
</dbReference>
<evidence type="ECO:0000313" key="2">
    <source>
        <dbReference type="Proteomes" id="UP000640274"/>
    </source>
</evidence>
<organism evidence="1 2">
    <name type="scientific">Paenibacillus roseus</name>
    <dbReference type="NCBI Taxonomy" id="2798579"/>
    <lineage>
        <taxon>Bacteria</taxon>
        <taxon>Bacillati</taxon>
        <taxon>Bacillota</taxon>
        <taxon>Bacilli</taxon>
        <taxon>Bacillales</taxon>
        <taxon>Paenibacillaceae</taxon>
        <taxon>Paenibacillus</taxon>
    </lineage>
</organism>
<dbReference type="RefSeq" id="WP_199020632.1">
    <property type="nucleotide sequence ID" value="NZ_JAELUP010000103.1"/>
</dbReference>
<evidence type="ECO:0000313" key="1">
    <source>
        <dbReference type="EMBL" id="MBJ6363047.1"/>
    </source>
</evidence>
<comment type="caution">
    <text evidence="1">The sequence shown here is derived from an EMBL/GenBank/DDBJ whole genome shotgun (WGS) entry which is preliminary data.</text>
</comment>
<dbReference type="AlphaFoldDB" id="A0A934J1F5"/>
<protein>
    <submittedName>
        <fullName evidence="1">Uncharacterized protein</fullName>
    </submittedName>
</protein>
<name>A0A934J1F5_9BACL</name>
<gene>
    <name evidence="1" type="ORF">JFN88_17740</name>
</gene>
<sequence length="190" mass="20677">MIRRKSRSRLRVNKPGRGACAKYRKCLVKKRASSYTKREKKRGNTIHTHAVHVNPEIKVPNASPPTVNVPAPVVNVPAPSVNIPAPVVNIPAPIVNVPPYEAQPPSAESNTILALRDALAAYVGNPLGIELFTAQGGSAQATIKRAGIVREVRPEGLVIVEPVDAIGGEYLFFPLHQIIGFHYPFYQQVN</sequence>
<keyword evidence="2" id="KW-1185">Reference proteome</keyword>
<proteinExistence type="predicted"/>
<dbReference type="EMBL" id="JAELUP010000103">
    <property type="protein sequence ID" value="MBJ6363047.1"/>
    <property type="molecule type" value="Genomic_DNA"/>
</dbReference>
<accession>A0A934J1F5</accession>